<evidence type="ECO:0000313" key="3">
    <source>
        <dbReference type="Proteomes" id="UP000247807"/>
    </source>
</evidence>
<gene>
    <name evidence="2" type="ORF">DNJ73_06390</name>
</gene>
<dbReference type="Gene3D" id="2.160.20.80">
    <property type="entry name" value="E3 ubiquitin-protein ligase SopA"/>
    <property type="match status" value="1"/>
</dbReference>
<dbReference type="EMBL" id="QJUE01000004">
    <property type="protein sequence ID" value="PYE01705.1"/>
    <property type="molecule type" value="Genomic_DNA"/>
</dbReference>
<feature type="signal peptide" evidence="1">
    <location>
        <begin position="1"/>
        <end position="29"/>
    </location>
</feature>
<evidence type="ECO:0000256" key="1">
    <source>
        <dbReference type="SAM" id="SignalP"/>
    </source>
</evidence>
<comment type="caution">
    <text evidence="2">The sequence shown here is derived from an EMBL/GenBank/DDBJ whole genome shotgun (WGS) entry which is preliminary data.</text>
</comment>
<dbReference type="PANTHER" id="PTHR47200:SF2">
    <property type="entry name" value="THYLAKOID LUMENAL 15 KDA PROTEIN 1, CHLOROPLASTIC"/>
    <property type="match status" value="1"/>
</dbReference>
<dbReference type="Pfam" id="PF00805">
    <property type="entry name" value="Pentapeptide"/>
    <property type="match status" value="2"/>
</dbReference>
<feature type="chain" id="PRO_5016282342" evidence="1">
    <location>
        <begin position="30"/>
        <end position="188"/>
    </location>
</feature>
<dbReference type="InterPro" id="IPR044213">
    <property type="entry name" value="At2g44920-like"/>
</dbReference>
<accession>A0A318REF0</accession>
<keyword evidence="1" id="KW-0732">Signal</keyword>
<sequence length="188" mass="19945">MNFDRLISKIIKSALSLLIILFGVNPVFAGANVATKGEGDEVPSYVRSDITGFDFHGEDLHLSSIAGAVARDADFSNVDLHGTTLTLSDLKGSNLNGIDLTDTLSDRVNFQKTDLRNAVLINMIASGSSFAGAKIDGADFTFAILDSEDQRNLCKIADGVNPTTGVSTRESLECVGEKDSYKPAMPAA</sequence>
<name>A0A318REF0_PROMR</name>
<evidence type="ECO:0000313" key="2">
    <source>
        <dbReference type="EMBL" id="PYE01705.1"/>
    </source>
</evidence>
<dbReference type="RefSeq" id="WP_158466882.1">
    <property type="nucleotide sequence ID" value="NZ_QJUE01000004.1"/>
</dbReference>
<dbReference type="Proteomes" id="UP000247807">
    <property type="component" value="Unassembled WGS sequence"/>
</dbReference>
<protein>
    <submittedName>
        <fullName evidence="2">Pentapeptide repeat-containing protein</fullName>
    </submittedName>
</protein>
<dbReference type="AlphaFoldDB" id="A0A318REF0"/>
<dbReference type="InterPro" id="IPR001646">
    <property type="entry name" value="5peptide_repeat"/>
</dbReference>
<reference evidence="2 3" key="1">
    <citation type="journal article" date="2018" name="Appl. Environ. Microbiol.">
        <title>Genome rearrangement shapes Prochlorococcus ecological adaptation.</title>
        <authorList>
            <person name="Yan W."/>
            <person name="Wei S."/>
            <person name="Wang Q."/>
            <person name="Xiao X."/>
            <person name="Zeng Q."/>
            <person name="Jiao N."/>
            <person name="Zhang R."/>
        </authorList>
    </citation>
    <scope>NUCLEOTIDE SEQUENCE [LARGE SCALE GENOMIC DNA]</scope>
    <source>
        <strain evidence="2 3">XMU1408</strain>
    </source>
</reference>
<dbReference type="SUPFAM" id="SSF141571">
    <property type="entry name" value="Pentapeptide repeat-like"/>
    <property type="match status" value="1"/>
</dbReference>
<proteinExistence type="predicted"/>
<organism evidence="2 3">
    <name type="scientific">Prochlorococcus marinus XMU1408</name>
    <dbReference type="NCBI Taxonomy" id="2213228"/>
    <lineage>
        <taxon>Bacteria</taxon>
        <taxon>Bacillati</taxon>
        <taxon>Cyanobacteriota</taxon>
        <taxon>Cyanophyceae</taxon>
        <taxon>Synechococcales</taxon>
        <taxon>Prochlorococcaceae</taxon>
        <taxon>Prochlorococcus</taxon>
    </lineage>
</organism>
<dbReference type="OrthoDB" id="7872756at2"/>
<dbReference type="PANTHER" id="PTHR47200">
    <property type="entry name" value="THYLAKOID LUMENAL 15 KDA PROTEIN 1, CHLOROPLASTIC"/>
    <property type="match status" value="1"/>
</dbReference>